<keyword evidence="7" id="KW-1185">Reference proteome</keyword>
<sequence>MGLFSKLSKSNQGFAPPPGPPPSYGSQSSSQQYQSPPGPLPSQQYQPPPGPPPNQQYEPPPGPPPGLPEAPPPYHDWTVIPDTALLPPPPVLSHDYSPAANASEEDAVRAKQWCASNPIWGAQQLSWEQLNAIHTHRFTIIKSPYYVGDLLPDDPSPGIWKCRTWARCPDALLHTDLPLYSALADSPLATEVPKTIYFELKILGIGRNGTSNWKKSGILGHLAHHDESATIDAGIALGFFAPPYPPFRLPGWQRGSLGVHSDDGRRYVCDTDGGNDFTEPFRVGETLGLGMTFRVPHLPPEYGSTRRPLDVEVFFTRDGSRVGGWDLHEEKDVADSDIHGLEGESDMFAAVGVFGGVDFEVKFRELDWLYRPGMT</sequence>
<evidence type="ECO:0000256" key="4">
    <source>
        <dbReference type="ARBA" id="ARBA00023136"/>
    </source>
</evidence>
<organism evidence="6 7">
    <name type="scientific">Trichodelitschia bisporula</name>
    <dbReference type="NCBI Taxonomy" id="703511"/>
    <lineage>
        <taxon>Eukaryota</taxon>
        <taxon>Fungi</taxon>
        <taxon>Dikarya</taxon>
        <taxon>Ascomycota</taxon>
        <taxon>Pezizomycotina</taxon>
        <taxon>Dothideomycetes</taxon>
        <taxon>Dothideomycetes incertae sedis</taxon>
        <taxon>Phaeotrichales</taxon>
        <taxon>Phaeotrichaceae</taxon>
        <taxon>Trichodelitschia</taxon>
    </lineage>
</organism>
<feature type="compositionally biased region" description="Pro residues" evidence="5">
    <location>
        <begin position="36"/>
        <end position="74"/>
    </location>
</feature>
<evidence type="ECO:0000256" key="1">
    <source>
        <dbReference type="ARBA" id="ARBA00004370"/>
    </source>
</evidence>
<evidence type="ECO:0000256" key="3">
    <source>
        <dbReference type="ARBA" id="ARBA00022989"/>
    </source>
</evidence>
<evidence type="ECO:0000256" key="5">
    <source>
        <dbReference type="SAM" id="MobiDB-lite"/>
    </source>
</evidence>
<keyword evidence="2" id="KW-0812">Transmembrane</keyword>
<reference evidence="6" key="1">
    <citation type="journal article" date="2020" name="Stud. Mycol.">
        <title>101 Dothideomycetes genomes: a test case for predicting lifestyles and emergence of pathogens.</title>
        <authorList>
            <person name="Haridas S."/>
            <person name="Albert R."/>
            <person name="Binder M."/>
            <person name="Bloem J."/>
            <person name="Labutti K."/>
            <person name="Salamov A."/>
            <person name="Andreopoulos B."/>
            <person name="Baker S."/>
            <person name="Barry K."/>
            <person name="Bills G."/>
            <person name="Bluhm B."/>
            <person name="Cannon C."/>
            <person name="Castanera R."/>
            <person name="Culley D."/>
            <person name="Daum C."/>
            <person name="Ezra D."/>
            <person name="Gonzalez J."/>
            <person name="Henrissat B."/>
            <person name="Kuo A."/>
            <person name="Liang C."/>
            <person name="Lipzen A."/>
            <person name="Lutzoni F."/>
            <person name="Magnuson J."/>
            <person name="Mondo S."/>
            <person name="Nolan M."/>
            <person name="Ohm R."/>
            <person name="Pangilinan J."/>
            <person name="Park H.-J."/>
            <person name="Ramirez L."/>
            <person name="Alfaro M."/>
            <person name="Sun H."/>
            <person name="Tritt A."/>
            <person name="Yoshinaga Y."/>
            <person name="Zwiers L.-H."/>
            <person name="Turgeon B."/>
            <person name="Goodwin S."/>
            <person name="Spatafora J."/>
            <person name="Crous P."/>
            <person name="Grigoriev I."/>
        </authorList>
    </citation>
    <scope>NUCLEOTIDE SEQUENCE</scope>
    <source>
        <strain evidence="6">CBS 262.69</strain>
    </source>
</reference>
<dbReference type="PANTHER" id="PTHR12864">
    <property type="entry name" value="RAN BINDING PROTEIN 9-RELATED"/>
    <property type="match status" value="1"/>
</dbReference>
<feature type="region of interest" description="Disordered" evidence="5">
    <location>
        <begin position="1"/>
        <end position="81"/>
    </location>
</feature>
<dbReference type="Gene3D" id="2.60.120.920">
    <property type="match status" value="1"/>
</dbReference>
<keyword evidence="4" id="KW-0472">Membrane</keyword>
<dbReference type="OrthoDB" id="25503at2759"/>
<dbReference type="Proteomes" id="UP000799640">
    <property type="component" value="Unassembled WGS sequence"/>
</dbReference>
<dbReference type="GO" id="GO:0016020">
    <property type="term" value="C:membrane"/>
    <property type="evidence" value="ECO:0007669"/>
    <property type="project" value="UniProtKB-SubCell"/>
</dbReference>
<keyword evidence="3" id="KW-1133">Transmembrane helix</keyword>
<dbReference type="InterPro" id="IPR050618">
    <property type="entry name" value="Ubq-SigPath_Reg"/>
</dbReference>
<protein>
    <recommendedName>
        <fullName evidence="8">SPRY domain-containing protein</fullName>
    </recommendedName>
</protein>
<gene>
    <name evidence="6" type="ORF">EJ06DRAFT_363912</name>
</gene>
<dbReference type="EMBL" id="ML996692">
    <property type="protein sequence ID" value="KAF2401846.1"/>
    <property type="molecule type" value="Genomic_DNA"/>
</dbReference>
<accession>A0A6G1I149</accession>
<dbReference type="CDD" id="cd12910">
    <property type="entry name" value="SPRY_SSH4_like"/>
    <property type="match status" value="1"/>
</dbReference>
<dbReference type="InterPro" id="IPR043136">
    <property type="entry name" value="B30.2/SPRY_sf"/>
</dbReference>
<dbReference type="InterPro" id="IPR035780">
    <property type="entry name" value="SPRY_Ssh4-like"/>
</dbReference>
<evidence type="ECO:0000256" key="2">
    <source>
        <dbReference type="ARBA" id="ARBA00022692"/>
    </source>
</evidence>
<name>A0A6G1I149_9PEZI</name>
<comment type="subcellular location">
    <subcellularLocation>
        <location evidence="1">Membrane</location>
    </subcellularLocation>
</comment>
<evidence type="ECO:0000313" key="7">
    <source>
        <dbReference type="Proteomes" id="UP000799640"/>
    </source>
</evidence>
<evidence type="ECO:0000313" key="6">
    <source>
        <dbReference type="EMBL" id="KAF2401846.1"/>
    </source>
</evidence>
<feature type="compositionally biased region" description="Low complexity" evidence="5">
    <location>
        <begin position="24"/>
        <end position="35"/>
    </location>
</feature>
<dbReference type="AlphaFoldDB" id="A0A6G1I149"/>
<proteinExistence type="predicted"/>
<evidence type="ECO:0008006" key="8">
    <source>
        <dbReference type="Google" id="ProtNLM"/>
    </source>
</evidence>